<dbReference type="eggNOG" id="COG0438">
    <property type="taxonomic scope" value="Bacteria"/>
</dbReference>
<evidence type="ECO:0000256" key="2">
    <source>
        <dbReference type="ARBA" id="ARBA00022676"/>
    </source>
</evidence>
<dbReference type="HOGENOM" id="CLU_009583_0_3_6"/>
<gene>
    <name evidence="5" type="ordered locus">AFE_1349</name>
</gene>
<dbReference type="PANTHER" id="PTHR12526">
    <property type="entry name" value="GLYCOSYLTRANSFERASE"/>
    <property type="match status" value="1"/>
</dbReference>
<dbReference type="RefSeq" id="WP_012607020.1">
    <property type="nucleotide sequence ID" value="NC_011761.1"/>
</dbReference>
<dbReference type="CDD" id="cd03801">
    <property type="entry name" value="GT4_PimA-like"/>
    <property type="match status" value="1"/>
</dbReference>
<dbReference type="PaxDb" id="243159-AFE_1349"/>
<reference evidence="5 6" key="1">
    <citation type="journal article" date="2008" name="BMC Genomics">
        <title>Acidithiobacillus ferrooxidans metabolism: from genome sequence to industrial applications.</title>
        <authorList>
            <person name="Valdes J."/>
            <person name="Pedroso I."/>
            <person name="Quatrini R."/>
            <person name="Dodson R.J."/>
            <person name="Tettelin H."/>
            <person name="Blake R.II."/>
            <person name="Eisen J.A."/>
            <person name="Holmes D.S."/>
        </authorList>
    </citation>
    <scope>NUCLEOTIDE SEQUENCE [LARGE SCALE GENOMIC DNA]</scope>
    <source>
        <strain evidence="6">ATCC 23270 / DSM 14882 / CIP 104768 / NCIMB 8455</strain>
    </source>
</reference>
<evidence type="ECO:0000259" key="4">
    <source>
        <dbReference type="Pfam" id="PF00534"/>
    </source>
</evidence>
<dbReference type="SUPFAM" id="SSF53756">
    <property type="entry name" value="UDP-Glycosyltransferase/glycogen phosphorylase"/>
    <property type="match status" value="1"/>
</dbReference>
<dbReference type="Gene3D" id="3.40.50.2000">
    <property type="entry name" value="Glycogen Phosphorylase B"/>
    <property type="match status" value="2"/>
</dbReference>
<protein>
    <submittedName>
        <fullName evidence="5">Glycosyl transferase, group 1 family protein</fullName>
    </submittedName>
</protein>
<comment type="similarity">
    <text evidence="1">Belongs to the glycosyltransferase group 1 family. Glycosyltransferase 4 subfamily.</text>
</comment>
<evidence type="ECO:0000256" key="3">
    <source>
        <dbReference type="ARBA" id="ARBA00022679"/>
    </source>
</evidence>
<organism evidence="5 6">
    <name type="scientific">Acidithiobacillus ferrooxidans (strain ATCC 23270 / DSM 14882 / CIP 104768 / NCIMB 8455)</name>
    <name type="common">Ferrobacillus ferrooxidans (strain ATCC 23270)</name>
    <dbReference type="NCBI Taxonomy" id="243159"/>
    <lineage>
        <taxon>Bacteria</taxon>
        <taxon>Pseudomonadati</taxon>
        <taxon>Pseudomonadota</taxon>
        <taxon>Acidithiobacillia</taxon>
        <taxon>Acidithiobacillales</taxon>
        <taxon>Acidithiobacillaceae</taxon>
        <taxon>Acidithiobacillus</taxon>
    </lineage>
</organism>
<dbReference type="Pfam" id="PF00534">
    <property type="entry name" value="Glycos_transf_1"/>
    <property type="match status" value="1"/>
</dbReference>
<evidence type="ECO:0000256" key="1">
    <source>
        <dbReference type="ARBA" id="ARBA00009481"/>
    </source>
</evidence>
<dbReference type="GeneID" id="65280587"/>
<dbReference type="AlphaFoldDB" id="B7J9F4"/>
<keyword evidence="2" id="KW-0328">Glycosyltransferase</keyword>
<dbReference type="KEGG" id="afr:AFE_1349"/>
<sequence length="387" mass="42319">MATVQAKTIMKHCAIIMPIAHQRGGAEAMLMHILRENASRPKLDLSLIFLEDGPMVGHAESLGYAVTIINAGRLSQLHNYFRTMWRLRRALERQHCDAVLSWMSKAQIYMGPVSLGLGISVFWFQHGITRGGWMDRLSAALPTTGIFACSSIAAHAQQKISPQRSVAVCYPAVDLLHLENARQQGQAHWRAHLGLPPQALIVGMVARMERWKGIDVFIKMVVQLASHYPNLYAFVVGGVHSLDPDCARELNAQAEQSGLGGRLRLVGQRPLEEVAGWWCACDIAIHPVTGAEPFGMGIVEAMAMGKPVIASALGGLAEIIQDQVNGLLCAPGDVDGLVRAAQRVLDDPELRRSLGQAARVRALEFSPQRLLRCLATRLSGEPWETEG</sequence>
<dbReference type="Proteomes" id="UP000001362">
    <property type="component" value="Chromosome"/>
</dbReference>
<keyword evidence="3 5" id="KW-0808">Transferase</keyword>
<dbReference type="EMBL" id="CP001219">
    <property type="protein sequence ID" value="ACK78426.1"/>
    <property type="molecule type" value="Genomic_DNA"/>
</dbReference>
<dbReference type="PANTHER" id="PTHR12526:SF640">
    <property type="entry name" value="COLANIC ACID BIOSYNTHESIS GLYCOSYLTRANSFERASE WCAL-RELATED"/>
    <property type="match status" value="1"/>
</dbReference>
<proteinExistence type="inferred from homology"/>
<feature type="domain" description="Glycosyl transferase family 1" evidence="4">
    <location>
        <begin position="188"/>
        <end position="359"/>
    </location>
</feature>
<name>B7J9F4_ACIF2</name>
<accession>B7J9F4</accession>
<dbReference type="GO" id="GO:0016757">
    <property type="term" value="F:glycosyltransferase activity"/>
    <property type="evidence" value="ECO:0007669"/>
    <property type="project" value="UniProtKB-KW"/>
</dbReference>
<dbReference type="InterPro" id="IPR001296">
    <property type="entry name" value="Glyco_trans_1"/>
</dbReference>
<dbReference type="CAZy" id="GT4">
    <property type="family name" value="Glycosyltransferase Family 4"/>
</dbReference>
<evidence type="ECO:0000313" key="5">
    <source>
        <dbReference type="EMBL" id="ACK78426.1"/>
    </source>
</evidence>
<evidence type="ECO:0000313" key="6">
    <source>
        <dbReference type="Proteomes" id="UP000001362"/>
    </source>
</evidence>
<keyword evidence="6" id="KW-1185">Reference proteome</keyword>
<dbReference type="STRING" id="243159.AFE_1349"/>